<reference evidence="1 2" key="1">
    <citation type="submission" date="2017-01" db="EMBL/GenBank/DDBJ databases">
        <authorList>
            <person name="Mah S.A."/>
            <person name="Swanson W.J."/>
            <person name="Moy G.W."/>
            <person name="Vacquier V.D."/>
        </authorList>
    </citation>
    <scope>NUCLEOTIDE SEQUENCE [LARGE SCALE GENOMIC DNA]</scope>
    <source>
        <strain evidence="1 2">DSM 26375</strain>
    </source>
</reference>
<dbReference type="Proteomes" id="UP000186141">
    <property type="component" value="Unassembled WGS sequence"/>
</dbReference>
<name>A0A1N7QD23_9RHOB</name>
<keyword evidence="2" id="KW-1185">Reference proteome</keyword>
<accession>A0A1N7QD23</accession>
<evidence type="ECO:0000313" key="2">
    <source>
        <dbReference type="Proteomes" id="UP000186141"/>
    </source>
</evidence>
<protein>
    <submittedName>
        <fullName evidence="1">Uncharacterized protein</fullName>
    </submittedName>
</protein>
<dbReference type="STRING" id="1086013.SAMN05421774_10935"/>
<evidence type="ECO:0000313" key="1">
    <source>
        <dbReference type="EMBL" id="SIT20704.1"/>
    </source>
</evidence>
<dbReference type="InterPro" id="IPR045514">
    <property type="entry name" value="DUF6478"/>
</dbReference>
<organism evidence="1 2">
    <name type="scientific">Gemmobacter megaterium</name>
    <dbReference type="NCBI Taxonomy" id="1086013"/>
    <lineage>
        <taxon>Bacteria</taxon>
        <taxon>Pseudomonadati</taxon>
        <taxon>Pseudomonadota</taxon>
        <taxon>Alphaproteobacteria</taxon>
        <taxon>Rhodobacterales</taxon>
        <taxon>Paracoccaceae</taxon>
        <taxon>Gemmobacter</taxon>
    </lineage>
</organism>
<dbReference type="AlphaFoldDB" id="A0A1N7QD23"/>
<dbReference type="EMBL" id="FTOT01000009">
    <property type="protein sequence ID" value="SIT20704.1"/>
    <property type="molecule type" value="Genomic_DNA"/>
</dbReference>
<sequence length="281" mass="32134">MEACSILGEGLSSAQVQRGKWVMGMAGRLDGVLDRLVMRRALRRWRKAADAAETQDLESLRRLRGIARQHRHHIDRVLHSAEGRLALPVIGPNPIRRPPGSDWAWRPDLWRGPVPAAGHAGIESRTPLCDGATLFHDCRVSEITTRQIRNRREEDIAPFGLRMDVFHFDGSFLSIVLDLPSEAVNGLRTKHLIRLDTIVEMEKPLEIFARLNVKHGPNVEQVVREMPLHDPEVMVEFDLFYTKLNEKRVEKAWVDLIFEGPQLNQIVLRDVTLSRRPRAEL</sequence>
<proteinExistence type="predicted"/>
<dbReference type="Pfam" id="PF20086">
    <property type="entry name" value="DUF6478"/>
    <property type="match status" value="1"/>
</dbReference>
<gene>
    <name evidence="1" type="ORF">SAMN05421774_10935</name>
</gene>